<protein>
    <submittedName>
        <fullName evidence="2">(spotted green pufferfish) hypothetical protein</fullName>
    </submittedName>
</protein>
<proteinExistence type="predicted"/>
<organism evidence="2">
    <name type="scientific">Tetraodon nigroviridis</name>
    <name type="common">Spotted green pufferfish</name>
    <name type="synonym">Chelonodon nigroviridis</name>
    <dbReference type="NCBI Taxonomy" id="99883"/>
    <lineage>
        <taxon>Eukaryota</taxon>
        <taxon>Metazoa</taxon>
        <taxon>Chordata</taxon>
        <taxon>Craniata</taxon>
        <taxon>Vertebrata</taxon>
        <taxon>Euteleostomi</taxon>
        <taxon>Actinopterygii</taxon>
        <taxon>Neopterygii</taxon>
        <taxon>Teleostei</taxon>
        <taxon>Neoteleostei</taxon>
        <taxon>Acanthomorphata</taxon>
        <taxon>Eupercaria</taxon>
        <taxon>Tetraodontiformes</taxon>
        <taxon>Tetradontoidea</taxon>
        <taxon>Tetraodontidae</taxon>
        <taxon>Tetraodon</taxon>
    </lineage>
</organism>
<feature type="region of interest" description="Disordered" evidence="1">
    <location>
        <begin position="173"/>
        <end position="230"/>
    </location>
</feature>
<name>Q4SC12_TETNG</name>
<dbReference type="EMBL" id="CAAE01014660">
    <property type="protein sequence ID" value="CAG01820.1"/>
    <property type="molecule type" value="Genomic_DNA"/>
</dbReference>
<evidence type="ECO:0000256" key="1">
    <source>
        <dbReference type="SAM" id="MobiDB-lite"/>
    </source>
</evidence>
<gene>
    <name evidence="2" type="ORF">GSTENG00020708001</name>
</gene>
<reference evidence="2" key="2">
    <citation type="submission" date="2004-02" db="EMBL/GenBank/DDBJ databases">
        <authorList>
            <consortium name="Genoscope"/>
            <consortium name="Whitehead Institute Centre for Genome Research"/>
        </authorList>
    </citation>
    <scope>NUCLEOTIDE SEQUENCE</scope>
</reference>
<feature type="region of interest" description="Disordered" evidence="1">
    <location>
        <begin position="1"/>
        <end position="39"/>
    </location>
</feature>
<reference evidence="2" key="1">
    <citation type="journal article" date="2004" name="Nature">
        <title>Genome duplication in the teleost fish Tetraodon nigroviridis reveals the early vertebrate proto-karyotype.</title>
        <authorList>
            <person name="Jaillon O."/>
            <person name="Aury J.-M."/>
            <person name="Brunet F."/>
            <person name="Petit J.-L."/>
            <person name="Stange-Thomann N."/>
            <person name="Mauceli E."/>
            <person name="Bouneau L."/>
            <person name="Fischer C."/>
            <person name="Ozouf-Costaz C."/>
            <person name="Bernot A."/>
            <person name="Nicaud S."/>
            <person name="Jaffe D."/>
            <person name="Fisher S."/>
            <person name="Lutfalla G."/>
            <person name="Dossat C."/>
            <person name="Segurens B."/>
            <person name="Dasilva C."/>
            <person name="Salanoubat M."/>
            <person name="Levy M."/>
            <person name="Boudet N."/>
            <person name="Castellano S."/>
            <person name="Anthouard V."/>
            <person name="Jubin C."/>
            <person name="Castelli V."/>
            <person name="Katinka M."/>
            <person name="Vacherie B."/>
            <person name="Biemont C."/>
            <person name="Skalli Z."/>
            <person name="Cattolico L."/>
            <person name="Poulain J."/>
            <person name="De Berardinis V."/>
            <person name="Cruaud C."/>
            <person name="Duprat S."/>
            <person name="Brottier P."/>
            <person name="Coutanceau J.-P."/>
            <person name="Gouzy J."/>
            <person name="Parra G."/>
            <person name="Lardier G."/>
            <person name="Chapple C."/>
            <person name="McKernan K.J."/>
            <person name="McEwan P."/>
            <person name="Bosak S."/>
            <person name="Kellis M."/>
            <person name="Volff J.-N."/>
            <person name="Guigo R."/>
            <person name="Zody M.C."/>
            <person name="Mesirov J."/>
            <person name="Lindblad-Toh K."/>
            <person name="Birren B."/>
            <person name="Nusbaum C."/>
            <person name="Kahn D."/>
            <person name="Robinson-Rechavi M."/>
            <person name="Laudet V."/>
            <person name="Schachter V."/>
            <person name="Quetier F."/>
            <person name="Saurin W."/>
            <person name="Scarpelli C."/>
            <person name="Wincker P."/>
            <person name="Lander E.S."/>
            <person name="Weissenbach J."/>
            <person name="Roest Crollius H."/>
        </authorList>
    </citation>
    <scope>NUCLEOTIDE SEQUENCE [LARGE SCALE GENOMIC DNA]</scope>
</reference>
<feature type="region of interest" description="Disordered" evidence="1">
    <location>
        <begin position="407"/>
        <end position="431"/>
    </location>
</feature>
<evidence type="ECO:0000313" key="2">
    <source>
        <dbReference type="EMBL" id="CAG01820.1"/>
    </source>
</evidence>
<dbReference type="OrthoDB" id="10566686at2759"/>
<feature type="compositionally biased region" description="Basic and acidic residues" evidence="1">
    <location>
        <begin position="182"/>
        <end position="213"/>
    </location>
</feature>
<dbReference type="KEGG" id="tng:GSTEN00020708G001"/>
<accession>Q4SC12</accession>
<comment type="caution">
    <text evidence="2">The sequence shown here is derived from an EMBL/GenBank/DDBJ whole genome shotgun (WGS) entry which is preliminary data.</text>
</comment>
<dbReference type="AlphaFoldDB" id="Q4SC12"/>
<sequence length="453" mass="50154">MQEQAALLPGSQAAGQGQTREEERCGPAPQTCHRGQMPGRKLMWNGTRLGPLTTYRDSGIQYEGGGALIRTRGAGVHVAVKMLPANDSRVEKRASPSHLCAHKHMNRLFCPVSVTGGDELNWATVDSYPTEDKTTQNLKIRSCEVSFSPISLEALRSSDSSCRRLTVVRLLMGTQQHSQATSDKRGRAGEGEHAEEDGGRGTHADQPDSRQETLESSLGYFPSSSLRSGPRAAPPCFLARVALPRTHKHSGIVLSCLTEEGKRCEKVAVFLERTGIGLTAHAGTMPWRHTPALTLAVSHGKMFPEFRSQAWRYKAMSTEGRREGGMSGKSSQILADLSEVKASWLHTPFKYSLPWFPQSKQPCDVSDDPGARMRTINRKWLSSKLHPIIIRTKKVDKQSRITARHKVTANTGEPSHTPRKLTRSGKSNMEMLTGRKTDEFKYFSKHRTCAEEE</sequence>